<dbReference type="EMBL" id="MHJU01000024">
    <property type="protein sequence ID" value="OGY72737.1"/>
    <property type="molecule type" value="Genomic_DNA"/>
</dbReference>
<reference evidence="1 2" key="1">
    <citation type="journal article" date="2016" name="Nat. Commun.">
        <title>Thousands of microbial genomes shed light on interconnected biogeochemical processes in an aquifer system.</title>
        <authorList>
            <person name="Anantharaman K."/>
            <person name="Brown C.T."/>
            <person name="Hug L.A."/>
            <person name="Sharon I."/>
            <person name="Castelle C.J."/>
            <person name="Probst A.J."/>
            <person name="Thomas B.C."/>
            <person name="Singh A."/>
            <person name="Wilkins M.J."/>
            <person name="Karaoz U."/>
            <person name="Brodie E.L."/>
            <person name="Williams K.H."/>
            <person name="Hubbard S.S."/>
            <person name="Banfield J.F."/>
        </authorList>
    </citation>
    <scope>NUCLEOTIDE SEQUENCE [LARGE SCALE GENOMIC DNA]</scope>
</reference>
<comment type="caution">
    <text evidence="1">The sequence shown here is derived from an EMBL/GenBank/DDBJ whole genome shotgun (WGS) entry which is preliminary data.</text>
</comment>
<evidence type="ECO:0000313" key="2">
    <source>
        <dbReference type="Proteomes" id="UP000178315"/>
    </source>
</evidence>
<name>A0A1G2A9K9_9BACT</name>
<protein>
    <submittedName>
        <fullName evidence="1">Uncharacterized protein</fullName>
    </submittedName>
</protein>
<sequence length="60" mass="7237">MEFIKYFINFNNVALYTTKSLLTIPQLCYNGNRKKYCNQLRTVLVRWHCPLKFFSKEPTT</sequence>
<accession>A0A1G2A9K9</accession>
<dbReference type="Proteomes" id="UP000178315">
    <property type="component" value="Unassembled WGS sequence"/>
</dbReference>
<proteinExistence type="predicted"/>
<dbReference type="AlphaFoldDB" id="A0A1G2A9K9"/>
<gene>
    <name evidence="1" type="ORF">A3H61_05145</name>
</gene>
<evidence type="ECO:0000313" key="1">
    <source>
        <dbReference type="EMBL" id="OGY72737.1"/>
    </source>
</evidence>
<organism evidence="1 2">
    <name type="scientific">Candidatus Jacksonbacteria bacterium RIFCSPLOWO2_02_FULL_44_20</name>
    <dbReference type="NCBI Taxonomy" id="1798460"/>
    <lineage>
        <taxon>Bacteria</taxon>
        <taxon>Candidatus Jacksoniibacteriota</taxon>
    </lineage>
</organism>